<evidence type="ECO:0000259" key="1">
    <source>
        <dbReference type="PROSITE" id="PS50835"/>
    </source>
</evidence>
<dbReference type="EMBL" id="CACRZD030000092">
    <property type="protein sequence ID" value="CAA6674267.1"/>
    <property type="molecule type" value="Genomic_DNA"/>
</dbReference>
<organism evidence="2 3">
    <name type="scientific">Spirodela intermedia</name>
    <name type="common">Intermediate duckweed</name>
    <dbReference type="NCBI Taxonomy" id="51605"/>
    <lineage>
        <taxon>Eukaryota</taxon>
        <taxon>Viridiplantae</taxon>
        <taxon>Streptophyta</taxon>
        <taxon>Embryophyta</taxon>
        <taxon>Tracheophyta</taxon>
        <taxon>Spermatophyta</taxon>
        <taxon>Magnoliopsida</taxon>
        <taxon>Liliopsida</taxon>
        <taxon>Araceae</taxon>
        <taxon>Lemnoideae</taxon>
        <taxon>Spirodela</taxon>
    </lineage>
</organism>
<evidence type="ECO:0000313" key="3">
    <source>
        <dbReference type="Proteomes" id="UP001189122"/>
    </source>
</evidence>
<proteinExistence type="predicted"/>
<dbReference type="PROSITE" id="PS50835">
    <property type="entry name" value="IG_LIKE"/>
    <property type="match status" value="1"/>
</dbReference>
<dbReference type="Proteomes" id="UP001189122">
    <property type="component" value="Unassembled WGS sequence"/>
</dbReference>
<keyword evidence="3" id="KW-1185">Reference proteome</keyword>
<feature type="domain" description="Ig-like" evidence="1">
    <location>
        <begin position="39"/>
        <end position="94"/>
    </location>
</feature>
<protein>
    <recommendedName>
        <fullName evidence="1">Ig-like domain-containing protein</fullName>
    </recommendedName>
</protein>
<sequence length="94" mass="10372">MGRQIIFDGYHLTSGKMATLRLSGGCHPTKRSWMEPLEPLLALLPNYTSDPLASLAGRRYFSLTCTTTPCLRPSWPLVMWKGSGAHMPPLVLAT</sequence>
<name>A0ABN7E8R9_SPIIN</name>
<dbReference type="InterPro" id="IPR007110">
    <property type="entry name" value="Ig-like_dom"/>
</dbReference>
<comment type="caution">
    <text evidence="2">The sequence shown here is derived from an EMBL/GenBank/DDBJ whole genome shotgun (WGS) entry which is preliminary data.</text>
</comment>
<gene>
    <name evidence="2" type="ORF">SI7747_UN020625</name>
</gene>
<evidence type="ECO:0000313" key="2">
    <source>
        <dbReference type="EMBL" id="CAA6674267.1"/>
    </source>
</evidence>
<reference evidence="3" key="1">
    <citation type="journal article" date="2020" name="Sci. Rep.">
        <title>Chromosome-scale genome assembly for the duckweed Spirodela intermedia, integrating cytogenetic maps, PacBio and Oxford Nanopore libraries.</title>
        <authorList>
            <person name="Hoang P.T.N."/>
            <person name="Fiebig A."/>
            <person name="Novak P."/>
            <person name="Macas J."/>
            <person name="Cao H.X."/>
            <person name="Stepanenko A."/>
            <person name="Chen G."/>
            <person name="Borisjuk N."/>
            <person name="Scholz U."/>
            <person name="Schubert I."/>
        </authorList>
    </citation>
    <scope>NUCLEOTIDE SEQUENCE [LARGE SCALE GENOMIC DNA]</scope>
</reference>
<accession>A0ABN7E8R9</accession>